<dbReference type="EMBL" id="QXZZ01000030">
    <property type="protein sequence ID" value="RJY50330.1"/>
    <property type="molecule type" value="Genomic_DNA"/>
</dbReference>
<dbReference type="Proteomes" id="UP000277803">
    <property type="component" value="Unassembled WGS sequence"/>
</dbReference>
<proteinExistence type="predicted"/>
<organism evidence="2 3">
    <name type="scientific">Veillonella atypica</name>
    <dbReference type="NCBI Taxonomy" id="39777"/>
    <lineage>
        <taxon>Bacteria</taxon>
        <taxon>Bacillati</taxon>
        <taxon>Bacillota</taxon>
        <taxon>Negativicutes</taxon>
        <taxon>Veillonellales</taxon>
        <taxon>Veillonellaceae</taxon>
        <taxon>Veillonella</taxon>
    </lineage>
</organism>
<reference evidence="2 3" key="1">
    <citation type="submission" date="2018-09" db="EMBL/GenBank/DDBJ databases">
        <title>Genome sequence of Veillonella atypica isolated from periodontal Korean patients.</title>
        <authorList>
            <person name="Lee J.-H."/>
            <person name="Moon J.-H."/>
            <person name="Shin S.-Y."/>
        </authorList>
    </citation>
    <scope>NUCLEOTIDE SEQUENCE [LARGE SCALE GENOMIC DNA]</scope>
    <source>
        <strain evidence="2 3">KHUD_V1</strain>
    </source>
</reference>
<evidence type="ECO:0000313" key="3">
    <source>
        <dbReference type="Proteomes" id="UP000277803"/>
    </source>
</evidence>
<gene>
    <name evidence="2" type="ORF">D2965_06420</name>
</gene>
<accession>A0A3A6WKW1</accession>
<dbReference type="RefSeq" id="WP_119982679.1">
    <property type="nucleotide sequence ID" value="NZ_QXZZ01000030.1"/>
</dbReference>
<evidence type="ECO:0000313" key="2">
    <source>
        <dbReference type="EMBL" id="RJY50330.1"/>
    </source>
</evidence>
<name>A0A3A6WKW1_9FIRM</name>
<feature type="compositionally biased region" description="Basic residues" evidence="1">
    <location>
        <begin position="1"/>
        <end position="10"/>
    </location>
</feature>
<comment type="caution">
    <text evidence="2">The sequence shown here is derived from an EMBL/GenBank/DDBJ whole genome shotgun (WGS) entry which is preliminary data.</text>
</comment>
<sequence length="59" mass="6601">MSKRFQVKFRIKSDPKSTSRNGVNGTMVTASNMCDARNQVKARYANSLHGIEIISVVEK</sequence>
<feature type="region of interest" description="Disordered" evidence="1">
    <location>
        <begin position="1"/>
        <end position="25"/>
    </location>
</feature>
<evidence type="ECO:0000256" key="1">
    <source>
        <dbReference type="SAM" id="MobiDB-lite"/>
    </source>
</evidence>
<protein>
    <submittedName>
        <fullName evidence="2">Uncharacterized protein</fullName>
    </submittedName>
</protein>
<dbReference type="AlphaFoldDB" id="A0A3A6WKW1"/>